<dbReference type="EMBL" id="LGUG01000004">
    <property type="protein sequence ID" value="KON97915.1"/>
    <property type="molecule type" value="Genomic_DNA"/>
</dbReference>
<dbReference type="AlphaFoldDB" id="A0A0D1XBN4"/>
<evidence type="ECO:0000313" key="9">
    <source>
        <dbReference type="EMBL" id="KON97915.1"/>
    </source>
</evidence>
<dbReference type="PATRIC" id="fig|47500.8.peg.3186"/>
<evidence type="ECO:0000256" key="4">
    <source>
        <dbReference type="ARBA" id="ARBA00022544"/>
    </source>
</evidence>
<dbReference type="PANTHER" id="PTHR34975:SF2">
    <property type="entry name" value="SPORE GERMINATION PROTEIN A2"/>
    <property type="match status" value="1"/>
</dbReference>
<evidence type="ECO:0000256" key="3">
    <source>
        <dbReference type="ARBA" id="ARBA00022448"/>
    </source>
</evidence>
<dbReference type="GeneID" id="42308048"/>
<feature type="transmembrane region" description="Helical" evidence="8">
    <location>
        <begin position="121"/>
        <end position="139"/>
    </location>
</feature>
<dbReference type="RefSeq" id="WP_043067847.1">
    <property type="nucleotide sequence ID" value="NZ_BJOA01000026.1"/>
</dbReference>
<name>A0A0D1XBN4_ANEMI</name>
<keyword evidence="11" id="KW-1185">Reference proteome</keyword>
<evidence type="ECO:0000256" key="1">
    <source>
        <dbReference type="ARBA" id="ARBA00004141"/>
    </source>
</evidence>
<feature type="transmembrane region" description="Helical" evidence="8">
    <location>
        <begin position="341"/>
        <end position="360"/>
    </location>
</feature>
<keyword evidence="3" id="KW-0813">Transport</keyword>
<evidence type="ECO:0000256" key="5">
    <source>
        <dbReference type="ARBA" id="ARBA00022692"/>
    </source>
</evidence>
<dbReference type="Proteomes" id="UP000037269">
    <property type="component" value="Unassembled WGS sequence"/>
</dbReference>
<dbReference type="Gene3D" id="1.20.1740.10">
    <property type="entry name" value="Amino acid/polyamine transporter I"/>
    <property type="match status" value="1"/>
</dbReference>
<feature type="transmembrane region" description="Helical" evidence="8">
    <location>
        <begin position="43"/>
        <end position="65"/>
    </location>
</feature>
<feature type="transmembrane region" description="Helical" evidence="8">
    <location>
        <begin position="269"/>
        <end position="291"/>
    </location>
</feature>
<evidence type="ECO:0000313" key="11">
    <source>
        <dbReference type="Proteomes" id="UP000037269"/>
    </source>
</evidence>
<dbReference type="Proteomes" id="UP000182836">
    <property type="component" value="Unassembled WGS sequence"/>
</dbReference>
<keyword evidence="4" id="KW-0309">Germination</keyword>
<sequence length="365" mass="41897">MNTAEKKSITLTQYILTIHGVQMGQDVLTLPSDVARIADTDGWISVIIGWIITMVVSLCIVRIMAKHPGDTFLDVLAKYFGKWMGTACIVIWILYSLLAVIVLLYFTVLILQIFILPQTPSYILVLLCIVPVYMVIRGGTRILGRYAVFVFFFTLWIPVLLLIPLGDAHSVFLLPVLKEGIFPILYSIKNTVLVFVGFEIAFILYPYLKHKQMAAKGIIIANSLSLTVYLLITLACFVYFSPNEITQYPWSTLTLVKPIQFPFLERFEIIFLSFFLFLFSTSIIPYAFSVTNSVEQIFNKKDWQLPIYILLLLLLVASFFFKLNYNRLETLRTWWGWSGVAVAYAFPVVIFLYITVYAYLKNKRN</sequence>
<dbReference type="GO" id="GO:0016020">
    <property type="term" value="C:membrane"/>
    <property type="evidence" value="ECO:0007669"/>
    <property type="project" value="UniProtKB-SubCell"/>
</dbReference>
<evidence type="ECO:0000256" key="7">
    <source>
        <dbReference type="ARBA" id="ARBA00023136"/>
    </source>
</evidence>
<organism evidence="9 11">
    <name type="scientific">Aneurinibacillus migulanus</name>
    <name type="common">Bacillus migulanus</name>
    <dbReference type="NCBI Taxonomy" id="47500"/>
    <lineage>
        <taxon>Bacteria</taxon>
        <taxon>Bacillati</taxon>
        <taxon>Bacillota</taxon>
        <taxon>Bacilli</taxon>
        <taxon>Bacillales</taxon>
        <taxon>Paenibacillaceae</taxon>
        <taxon>Aneurinibacillus group</taxon>
        <taxon>Aneurinibacillus</taxon>
    </lineage>
</organism>
<feature type="transmembrane region" description="Helical" evidence="8">
    <location>
        <begin position="303"/>
        <end position="321"/>
    </location>
</feature>
<comment type="subcellular location">
    <subcellularLocation>
        <location evidence="1">Membrane</location>
        <topology evidence="1">Multi-pass membrane protein</topology>
    </subcellularLocation>
</comment>
<reference evidence="9 11" key="1">
    <citation type="submission" date="2015-07" db="EMBL/GenBank/DDBJ databases">
        <title>Fjat-14205 dsm 2895.</title>
        <authorList>
            <person name="Liu B."/>
            <person name="Wang J."/>
            <person name="Zhu Y."/>
            <person name="Liu G."/>
            <person name="Chen Q."/>
            <person name="Chen Z."/>
            <person name="Lan J."/>
            <person name="Che J."/>
            <person name="Ge C."/>
            <person name="Shi H."/>
            <person name="Pan Z."/>
            <person name="Liu X."/>
        </authorList>
    </citation>
    <scope>NUCLEOTIDE SEQUENCE [LARGE SCALE GENOMIC DNA]</scope>
    <source>
        <strain evidence="9 11">DSM 2895</strain>
    </source>
</reference>
<feature type="transmembrane region" description="Helical" evidence="8">
    <location>
        <begin position="186"/>
        <end position="207"/>
    </location>
</feature>
<dbReference type="Pfam" id="PF03845">
    <property type="entry name" value="Spore_permease"/>
    <property type="match status" value="1"/>
</dbReference>
<accession>A0A0D1XBN4</accession>
<reference evidence="10 12" key="2">
    <citation type="submission" date="2016-10" db="EMBL/GenBank/DDBJ databases">
        <authorList>
            <person name="de Groot N.N."/>
        </authorList>
    </citation>
    <scope>NUCLEOTIDE SEQUENCE [LARGE SCALE GENOMIC DNA]</scope>
    <source>
        <strain evidence="10 12">DSM 2895</strain>
    </source>
</reference>
<evidence type="ECO:0000256" key="8">
    <source>
        <dbReference type="SAM" id="Phobius"/>
    </source>
</evidence>
<evidence type="ECO:0000313" key="12">
    <source>
        <dbReference type="Proteomes" id="UP000182836"/>
    </source>
</evidence>
<feature type="transmembrane region" description="Helical" evidence="8">
    <location>
        <begin position="86"/>
        <end position="115"/>
    </location>
</feature>
<dbReference type="NCBIfam" id="TIGR00912">
    <property type="entry name" value="2A0309"/>
    <property type="match status" value="1"/>
</dbReference>
<dbReference type="STRING" id="47500.AF333_23265"/>
<feature type="transmembrane region" description="Helical" evidence="8">
    <location>
        <begin position="146"/>
        <end position="166"/>
    </location>
</feature>
<keyword evidence="7 8" id="KW-0472">Membrane</keyword>
<evidence type="ECO:0000313" key="10">
    <source>
        <dbReference type="EMBL" id="SDH98282.1"/>
    </source>
</evidence>
<proteinExistence type="inferred from homology"/>
<dbReference type="OrthoDB" id="2380120at2"/>
<evidence type="ECO:0000256" key="6">
    <source>
        <dbReference type="ARBA" id="ARBA00022989"/>
    </source>
</evidence>
<dbReference type="InterPro" id="IPR004761">
    <property type="entry name" value="Spore_GerAB"/>
</dbReference>
<dbReference type="EMBL" id="FNED01000001">
    <property type="protein sequence ID" value="SDH98282.1"/>
    <property type="molecule type" value="Genomic_DNA"/>
</dbReference>
<feature type="transmembrane region" description="Helical" evidence="8">
    <location>
        <begin position="219"/>
        <end position="240"/>
    </location>
</feature>
<dbReference type="GO" id="GO:0009847">
    <property type="term" value="P:spore germination"/>
    <property type="evidence" value="ECO:0007669"/>
    <property type="project" value="InterPro"/>
</dbReference>
<dbReference type="PANTHER" id="PTHR34975">
    <property type="entry name" value="SPORE GERMINATION PROTEIN A2"/>
    <property type="match status" value="1"/>
</dbReference>
<evidence type="ECO:0000256" key="2">
    <source>
        <dbReference type="ARBA" id="ARBA00007998"/>
    </source>
</evidence>
<comment type="similarity">
    <text evidence="2">Belongs to the amino acid-polyamine-organocation (APC) superfamily. Spore germination protein (SGP) (TC 2.A.3.9) family.</text>
</comment>
<keyword evidence="5 8" id="KW-0812">Transmembrane</keyword>
<protein>
    <submittedName>
        <fullName evidence="10">Spore germination protein (Amino acid permease)</fullName>
    </submittedName>
    <submittedName>
        <fullName evidence="9">Spore gernimation protein</fullName>
    </submittedName>
</protein>
<keyword evidence="6 8" id="KW-1133">Transmembrane helix</keyword>
<gene>
    <name evidence="9" type="ORF">AF333_23265</name>
    <name evidence="10" type="ORF">SAMN04487909_101125</name>
</gene>